<protein>
    <recommendedName>
        <fullName evidence="2">PB1-like domain-containing protein</fullName>
    </recommendedName>
</protein>
<evidence type="ECO:0000313" key="4">
    <source>
        <dbReference type="Proteomes" id="UP000289738"/>
    </source>
</evidence>
<comment type="caution">
    <text evidence="3">The sequence shown here is derived from an EMBL/GenBank/DDBJ whole genome shotgun (WGS) entry which is preliminary data.</text>
</comment>
<dbReference type="Proteomes" id="UP000289738">
    <property type="component" value="Chromosome B07"/>
</dbReference>
<dbReference type="AlphaFoldDB" id="A0A444YAX8"/>
<evidence type="ECO:0000256" key="1">
    <source>
        <dbReference type="SAM" id="MobiDB-lite"/>
    </source>
</evidence>
<name>A0A444YAX8_ARAHY</name>
<evidence type="ECO:0000313" key="3">
    <source>
        <dbReference type="EMBL" id="RYQ98967.1"/>
    </source>
</evidence>
<dbReference type="InterPro" id="IPR058594">
    <property type="entry name" value="PB1-like_dom_pln"/>
</dbReference>
<sequence length="524" mass="59087">MATIHITLSIHHKGRFEREPVGKVSYIGGEVMEIVRVNVDTLNGFFISDLLKDIGYMSISEFYWLEPGKELDDGLRLLRVDMDPVVVEDKELTPSKGRRKVCAKRVPTPKKTPKRRLAVMEDDDDTEIVDPVPPPDANVSEASQQPWHSNEIDQFIPSQANVSDPIAPEQLTQYIPHPYTNPLSQSIPESAPPSDSNRTPQNNETNPSDEAEGRPKKNRRRSTKRPPTGQSFIPNSDPDKPPTFYVPVDEDDFSDDNAGYHCYESEDLHSIPSDEDSDETPVFPQSNVDAPVSQSRLEREKRESNKWRPLPTGDDAENVYEVQCLSMKVNMDLGKAYQNRRPEEYAHNWLTMGAYNAAYQTSMRPVPSQEFWEHLDTLPILPPRYKKLIRRPSTKRDKRNYAPKDKSDPHRTNRRIGTIVCKYCLQAGHNKRSCKKRKEAVGEGSAAPQFPASDEDEDMLAEMYYEETLEAAEAEVVATKVGNGSTAAQTAQPPPPMSPPATTQPHTTTTTGPAKKEPKRRSVK</sequence>
<feature type="region of interest" description="Disordered" evidence="1">
    <location>
        <begin position="390"/>
        <end position="413"/>
    </location>
</feature>
<feature type="compositionally biased region" description="Basic and acidic residues" evidence="1">
    <location>
        <begin position="399"/>
        <end position="411"/>
    </location>
</feature>
<accession>A0A444YAX8</accession>
<feature type="compositionally biased region" description="Polar residues" evidence="1">
    <location>
        <begin position="283"/>
        <end position="295"/>
    </location>
</feature>
<gene>
    <name evidence="3" type="ORF">Ahy_B07g086810</name>
</gene>
<reference evidence="3 4" key="1">
    <citation type="submission" date="2019-01" db="EMBL/GenBank/DDBJ databases">
        <title>Sequencing of cultivated peanut Arachis hypogaea provides insights into genome evolution and oil improvement.</title>
        <authorList>
            <person name="Chen X."/>
        </authorList>
    </citation>
    <scope>NUCLEOTIDE SEQUENCE [LARGE SCALE GENOMIC DNA]</scope>
    <source>
        <strain evidence="4">cv. Fuhuasheng</strain>
        <tissue evidence="3">Leaves</tissue>
    </source>
</reference>
<keyword evidence="4" id="KW-1185">Reference proteome</keyword>
<feature type="domain" description="PB1-like" evidence="2">
    <location>
        <begin position="4"/>
        <end position="83"/>
    </location>
</feature>
<feature type="compositionally biased region" description="Low complexity" evidence="1">
    <location>
        <begin position="500"/>
        <end position="513"/>
    </location>
</feature>
<feature type="region of interest" description="Disordered" evidence="1">
    <location>
        <begin position="104"/>
        <end position="147"/>
    </location>
</feature>
<feature type="compositionally biased region" description="Basic and acidic residues" evidence="1">
    <location>
        <begin position="296"/>
        <end position="306"/>
    </location>
</feature>
<feature type="region of interest" description="Disordered" evidence="1">
    <location>
        <begin position="481"/>
        <end position="524"/>
    </location>
</feature>
<evidence type="ECO:0000259" key="2">
    <source>
        <dbReference type="Pfam" id="PF26130"/>
    </source>
</evidence>
<dbReference type="Pfam" id="PF26130">
    <property type="entry name" value="PB1-like"/>
    <property type="match status" value="1"/>
</dbReference>
<feature type="region of interest" description="Disordered" evidence="1">
    <location>
        <begin position="175"/>
        <end position="312"/>
    </location>
</feature>
<proteinExistence type="predicted"/>
<organism evidence="3 4">
    <name type="scientific">Arachis hypogaea</name>
    <name type="common">Peanut</name>
    <dbReference type="NCBI Taxonomy" id="3818"/>
    <lineage>
        <taxon>Eukaryota</taxon>
        <taxon>Viridiplantae</taxon>
        <taxon>Streptophyta</taxon>
        <taxon>Embryophyta</taxon>
        <taxon>Tracheophyta</taxon>
        <taxon>Spermatophyta</taxon>
        <taxon>Magnoliopsida</taxon>
        <taxon>eudicotyledons</taxon>
        <taxon>Gunneridae</taxon>
        <taxon>Pentapetalae</taxon>
        <taxon>rosids</taxon>
        <taxon>fabids</taxon>
        <taxon>Fabales</taxon>
        <taxon>Fabaceae</taxon>
        <taxon>Papilionoideae</taxon>
        <taxon>50 kb inversion clade</taxon>
        <taxon>dalbergioids sensu lato</taxon>
        <taxon>Dalbergieae</taxon>
        <taxon>Pterocarpus clade</taxon>
        <taxon>Arachis</taxon>
    </lineage>
</organism>
<feature type="compositionally biased region" description="Polar residues" evidence="1">
    <location>
        <begin position="181"/>
        <end position="208"/>
    </location>
</feature>
<feature type="region of interest" description="Disordered" evidence="1">
    <location>
        <begin position="439"/>
        <end position="458"/>
    </location>
</feature>
<feature type="compositionally biased region" description="Basic residues" evidence="1">
    <location>
        <begin position="104"/>
        <end position="117"/>
    </location>
</feature>
<dbReference type="EMBL" id="SDMP01000017">
    <property type="protein sequence ID" value="RYQ98967.1"/>
    <property type="molecule type" value="Genomic_DNA"/>
</dbReference>